<feature type="region of interest" description="Disordered" evidence="1">
    <location>
        <begin position="1"/>
        <end position="63"/>
    </location>
</feature>
<feature type="region of interest" description="Disordered" evidence="1">
    <location>
        <begin position="601"/>
        <end position="622"/>
    </location>
</feature>
<dbReference type="OrthoDB" id="2529379at2759"/>
<dbReference type="Proteomes" id="UP000198372">
    <property type="component" value="Unassembled WGS sequence"/>
</dbReference>
<sequence>MSKHAPNSVADSTSTAAGLLDPALPTHRTLDHTKQHRSHRRHSSHLPYVEPGSGAAQVPHTYASESASCTRAAAIAPAAASRRRKTRPSATHSPDRLAVDLAIAASLSEIEMQRNRAEREEAELCQALLESAVLARSAVDPLSTMQGASSTEHPVSDPSTLPLSRHDHRTDAALEPQGNETVAPNPMPSEEWLSYARLREDVVLWLENGAPEITGTATVTSSKTDDEYEREMLELAIRISLEEAAQLERGRHAFSASADLEAAPTSLVANRANLETGQAQVVAEQRRKSVPTSVFLEDLAPIRRPRSSSEPPTPSQHLHSPTSVWSKESGILDYLSPSIQVDKGKQVDRSYSVPDEQAWIAGAIAGNSQSVPIQHLDSSYEPSFYTPPTSSSPRCLTPQAGHSSRLIECPSMAQTQIRTSQGSTPLQPTICAAPSLSSDAVSIEFASPASESPFDPFEALTVEIPRPHRPQPAQAEDTAQLEDPLSQFSGRPLSHVSEQSEPGSEGSWEQSRPSLRRMGRLPPSVGSIELDTAQNSSTPPHNASPSMRKTVTFEEALAMTPTAELTEPQMTSPKSKPSTIAALVESSLTVYAALAASIVSPQQLSRSPTTDPDPSACPTGAPEDNSLNEVVFGYLTSFPGSLAAEAVTVDAPFHQKFNDTPFPEEIELSSVEPNRRSFAIETSRWSTLLKFMMWQGDVKLSTTCADQIAHERPAECGATLTFRTTVSGQHVLRLVIVLISIDHTTVFGQAHELNIVNHLTCNTDSTRPSQAKSKARQVAHTTFFLPDPQVLPTRMSTLSISLFVLRHLAHIAQSTQPAKDASASYHALRNLATAIQASPPRATQSGTWSKDGENKHAEEEDLLSRMRERLRKLKKSPCPLNLRNLPCSQLAKVPYPVVVDEDADAVFGIGSTPSGGLFTVHTPPRSSLDVPAGISTARRNSRSTERSRPSTPIGRTRTQEVPAGPRNSVDGPRLGLGMIIRPRRVDPNGEISDLSEDEVRWLPTLSKRDDYFFRFRD</sequence>
<feature type="region of interest" description="Disordered" evidence="1">
    <location>
        <begin position="485"/>
        <end position="547"/>
    </location>
</feature>
<feature type="region of interest" description="Disordered" evidence="1">
    <location>
        <begin position="383"/>
        <end position="402"/>
    </location>
</feature>
<feature type="compositionally biased region" description="Polar residues" evidence="1">
    <location>
        <begin position="496"/>
        <end position="513"/>
    </location>
</feature>
<reference evidence="3" key="1">
    <citation type="submission" date="2016-09" db="EMBL/GenBank/DDBJ databases">
        <authorList>
            <person name="Jeantristanb JTB J.-T."/>
            <person name="Ricardo R."/>
        </authorList>
    </citation>
    <scope>NUCLEOTIDE SEQUENCE [LARGE SCALE GENOMIC DNA]</scope>
</reference>
<feature type="region of interest" description="Disordered" evidence="1">
    <location>
        <begin position="918"/>
        <end position="974"/>
    </location>
</feature>
<gene>
    <name evidence="2" type="ORF">BQ2448_6663</name>
</gene>
<keyword evidence="3" id="KW-1185">Reference proteome</keyword>
<evidence type="ECO:0000313" key="3">
    <source>
        <dbReference type="Proteomes" id="UP000198372"/>
    </source>
</evidence>
<accession>A0A238FPV7</accession>
<proteinExistence type="predicted"/>
<name>A0A238FPV7_9BASI</name>
<feature type="compositionally biased region" description="Low complexity" evidence="1">
    <location>
        <begin position="383"/>
        <end position="393"/>
    </location>
</feature>
<dbReference type="EMBL" id="FMSP01000020">
    <property type="protein sequence ID" value="SCV74231.1"/>
    <property type="molecule type" value="Genomic_DNA"/>
</dbReference>
<organism evidence="2 3">
    <name type="scientific">Microbotryum intermedium</name>
    <dbReference type="NCBI Taxonomy" id="269621"/>
    <lineage>
        <taxon>Eukaryota</taxon>
        <taxon>Fungi</taxon>
        <taxon>Dikarya</taxon>
        <taxon>Basidiomycota</taxon>
        <taxon>Pucciniomycotina</taxon>
        <taxon>Microbotryomycetes</taxon>
        <taxon>Microbotryales</taxon>
        <taxon>Microbotryaceae</taxon>
        <taxon>Microbotryum</taxon>
    </lineage>
</organism>
<evidence type="ECO:0000313" key="2">
    <source>
        <dbReference type="EMBL" id="SCV74231.1"/>
    </source>
</evidence>
<feature type="compositionally biased region" description="Basic and acidic residues" evidence="1">
    <location>
        <begin position="850"/>
        <end position="860"/>
    </location>
</feature>
<feature type="compositionally biased region" description="Polar residues" evidence="1">
    <location>
        <begin position="532"/>
        <end position="547"/>
    </location>
</feature>
<feature type="compositionally biased region" description="Polar residues" evidence="1">
    <location>
        <begin position="601"/>
        <end position="612"/>
    </location>
</feature>
<dbReference type="AlphaFoldDB" id="A0A238FPV7"/>
<feature type="region of interest" description="Disordered" evidence="1">
    <location>
        <begin position="835"/>
        <end position="860"/>
    </location>
</feature>
<feature type="region of interest" description="Disordered" evidence="1">
    <location>
        <begin position="143"/>
        <end position="165"/>
    </location>
</feature>
<feature type="compositionally biased region" description="Polar residues" evidence="1">
    <location>
        <begin position="143"/>
        <end position="162"/>
    </location>
</feature>
<evidence type="ECO:0000256" key="1">
    <source>
        <dbReference type="SAM" id="MobiDB-lite"/>
    </source>
</evidence>
<feature type="compositionally biased region" description="Basic residues" evidence="1">
    <location>
        <begin position="34"/>
        <end position="44"/>
    </location>
</feature>
<feature type="region of interest" description="Disordered" evidence="1">
    <location>
        <begin position="299"/>
        <end position="324"/>
    </location>
</feature>
<feature type="compositionally biased region" description="Polar residues" evidence="1">
    <location>
        <begin position="835"/>
        <end position="848"/>
    </location>
</feature>
<protein>
    <submittedName>
        <fullName evidence="2">BQ2448_6663 protein</fullName>
    </submittedName>
</protein>